<keyword evidence="2" id="KW-1185">Reference proteome</keyword>
<evidence type="ECO:0000313" key="2">
    <source>
        <dbReference type="Proteomes" id="UP000193411"/>
    </source>
</evidence>
<gene>
    <name evidence="1" type="ORF">BCR44DRAFT_35083</name>
</gene>
<organism evidence="1 2">
    <name type="scientific">Catenaria anguillulae PL171</name>
    <dbReference type="NCBI Taxonomy" id="765915"/>
    <lineage>
        <taxon>Eukaryota</taxon>
        <taxon>Fungi</taxon>
        <taxon>Fungi incertae sedis</taxon>
        <taxon>Blastocladiomycota</taxon>
        <taxon>Blastocladiomycetes</taxon>
        <taxon>Blastocladiales</taxon>
        <taxon>Catenariaceae</taxon>
        <taxon>Catenaria</taxon>
    </lineage>
</organism>
<dbReference type="Proteomes" id="UP000193411">
    <property type="component" value="Unassembled WGS sequence"/>
</dbReference>
<accession>A0A1Y2HED6</accession>
<evidence type="ECO:0000313" key="1">
    <source>
        <dbReference type="EMBL" id="ORZ32950.1"/>
    </source>
</evidence>
<dbReference type="EMBL" id="MCFL01000040">
    <property type="protein sequence ID" value="ORZ32950.1"/>
    <property type="molecule type" value="Genomic_DNA"/>
</dbReference>
<dbReference type="AlphaFoldDB" id="A0A1Y2HED6"/>
<protein>
    <submittedName>
        <fullName evidence="1">Uncharacterized protein</fullName>
    </submittedName>
</protein>
<reference evidence="1 2" key="1">
    <citation type="submission" date="2016-07" db="EMBL/GenBank/DDBJ databases">
        <title>Pervasive Adenine N6-methylation of Active Genes in Fungi.</title>
        <authorList>
            <consortium name="DOE Joint Genome Institute"/>
            <person name="Mondo S.J."/>
            <person name="Dannebaum R.O."/>
            <person name="Kuo R.C."/>
            <person name="Labutti K."/>
            <person name="Haridas S."/>
            <person name="Kuo A."/>
            <person name="Salamov A."/>
            <person name="Ahrendt S.R."/>
            <person name="Lipzen A."/>
            <person name="Sullivan W."/>
            <person name="Andreopoulos W.B."/>
            <person name="Clum A."/>
            <person name="Lindquist E."/>
            <person name="Daum C."/>
            <person name="Ramamoorthy G.K."/>
            <person name="Gryganskyi A."/>
            <person name="Culley D."/>
            <person name="Magnuson J.K."/>
            <person name="James T.Y."/>
            <person name="O'Malley M.A."/>
            <person name="Stajich J.E."/>
            <person name="Spatafora J.W."/>
            <person name="Visel A."/>
            <person name="Grigoriev I.V."/>
        </authorList>
    </citation>
    <scope>NUCLEOTIDE SEQUENCE [LARGE SCALE GENOMIC DNA]</scope>
    <source>
        <strain evidence="1 2">PL171</strain>
    </source>
</reference>
<proteinExistence type="predicted"/>
<sequence>MSAPLGTELYAPAPFDAPILDNPMDTGFEYGREEEADAIGQLLGALPTATMPSELSDRWPNGAIHLYRVHPSLYNFARTLNHVDKAKFL</sequence>
<name>A0A1Y2HED6_9FUNG</name>
<comment type="caution">
    <text evidence="1">The sequence shown here is derived from an EMBL/GenBank/DDBJ whole genome shotgun (WGS) entry which is preliminary data.</text>
</comment>